<protein>
    <submittedName>
        <fullName evidence="1">Uncharacterized protein</fullName>
    </submittedName>
</protein>
<evidence type="ECO:0000313" key="2">
    <source>
        <dbReference type="Proteomes" id="UP000199639"/>
    </source>
</evidence>
<accession>A0A5E9FX63</accession>
<gene>
    <name evidence="1" type="ORF">SAMN05216368_103152</name>
</gene>
<dbReference type="Proteomes" id="UP000199639">
    <property type="component" value="Unassembled WGS sequence"/>
</dbReference>
<sequence>MAVLGAAAHAQAALAALGVLHTMFVYKAKAYPFWYLIPE</sequence>
<dbReference type="AlphaFoldDB" id="A0A5E9FX63"/>
<dbReference type="STRING" id="1424659.SAMN05216368_103152"/>
<evidence type="ECO:0000313" key="1">
    <source>
        <dbReference type="EMBL" id="SDM99227.1"/>
    </source>
</evidence>
<dbReference type="EMBL" id="FNIB01000003">
    <property type="protein sequence ID" value="SDM99227.1"/>
    <property type="molecule type" value="Genomic_DNA"/>
</dbReference>
<name>A0A5E9FX63_9MICO</name>
<organism evidence="1 2">
    <name type="scientific">Cryobacterium flavum</name>
    <dbReference type="NCBI Taxonomy" id="1424659"/>
    <lineage>
        <taxon>Bacteria</taxon>
        <taxon>Bacillati</taxon>
        <taxon>Actinomycetota</taxon>
        <taxon>Actinomycetes</taxon>
        <taxon>Micrococcales</taxon>
        <taxon>Microbacteriaceae</taxon>
        <taxon>Cryobacterium</taxon>
    </lineage>
</organism>
<proteinExistence type="predicted"/>
<reference evidence="1 2" key="1">
    <citation type="submission" date="2016-10" db="EMBL/GenBank/DDBJ databases">
        <authorList>
            <person name="Varghese N."/>
            <person name="Submissions S."/>
        </authorList>
    </citation>
    <scope>NUCLEOTIDE SEQUENCE [LARGE SCALE GENOMIC DNA]</scope>
    <source>
        <strain evidence="1 2">CGMCC 1.11215</strain>
    </source>
</reference>